<feature type="non-terminal residue" evidence="1">
    <location>
        <position position="1"/>
    </location>
</feature>
<comment type="caution">
    <text evidence="1">The sequence shown here is derived from an EMBL/GenBank/DDBJ whole genome shotgun (WGS) entry which is preliminary data.</text>
</comment>
<sequence>ANDLCQSLYNVLESLRYEAELQEQRACYQAFLWKTAYHVWVVAGLLVQIVRELTREDWDAVDASLPEARETASALAVDGAMDISDLVHTLAEAVASRDAPSVLRKVTATLKAIGTSLHNEPPPAGEWQELPLQDSPGLNWRDIRYIFLFAGRYKLLSLWQQLGENKKIEDSLHLLARFSSILAGEIPLESQPGRASREGEATSITSSIDVAAQNLENSLKMNAGIA</sequence>
<evidence type="ECO:0008006" key="2">
    <source>
        <dbReference type="Google" id="ProtNLM"/>
    </source>
</evidence>
<organism evidence="1">
    <name type="scientific">marine sediment metagenome</name>
    <dbReference type="NCBI Taxonomy" id="412755"/>
    <lineage>
        <taxon>unclassified sequences</taxon>
        <taxon>metagenomes</taxon>
        <taxon>ecological metagenomes</taxon>
    </lineage>
</organism>
<gene>
    <name evidence="1" type="ORF">S06H3_51567</name>
</gene>
<dbReference type="EMBL" id="BARV01032731">
    <property type="protein sequence ID" value="GAI37348.1"/>
    <property type="molecule type" value="Genomic_DNA"/>
</dbReference>
<proteinExistence type="predicted"/>
<evidence type="ECO:0000313" key="1">
    <source>
        <dbReference type="EMBL" id="GAI37348.1"/>
    </source>
</evidence>
<protein>
    <recommendedName>
        <fullName evidence="2">DUF403 domain-containing protein</fullName>
    </recommendedName>
</protein>
<dbReference type="AlphaFoldDB" id="X1N1A1"/>
<name>X1N1A1_9ZZZZ</name>
<reference evidence="1" key="1">
    <citation type="journal article" date="2014" name="Front. Microbiol.">
        <title>High frequency of phylogenetically diverse reductive dehalogenase-homologous genes in deep subseafloor sedimentary metagenomes.</title>
        <authorList>
            <person name="Kawai M."/>
            <person name="Futagami T."/>
            <person name="Toyoda A."/>
            <person name="Takaki Y."/>
            <person name="Nishi S."/>
            <person name="Hori S."/>
            <person name="Arai W."/>
            <person name="Tsubouchi T."/>
            <person name="Morono Y."/>
            <person name="Uchiyama I."/>
            <person name="Ito T."/>
            <person name="Fujiyama A."/>
            <person name="Inagaki F."/>
            <person name="Takami H."/>
        </authorList>
    </citation>
    <scope>NUCLEOTIDE SEQUENCE</scope>
    <source>
        <strain evidence="1">Expedition CK06-06</strain>
    </source>
</reference>
<accession>X1N1A1</accession>